<keyword evidence="6" id="KW-1185">Reference proteome</keyword>
<dbReference type="GO" id="GO:0008477">
    <property type="term" value="F:purine nucleosidase activity"/>
    <property type="evidence" value="ECO:0007669"/>
    <property type="project" value="TreeGrafter"/>
</dbReference>
<dbReference type="STRING" id="546874.SAMN04488544_2018"/>
<reference evidence="6" key="1">
    <citation type="submission" date="2016-10" db="EMBL/GenBank/DDBJ databases">
        <authorList>
            <person name="Varghese N."/>
            <person name="Submissions S."/>
        </authorList>
    </citation>
    <scope>NUCLEOTIDE SEQUENCE [LARGE SCALE GENOMIC DNA]</scope>
    <source>
        <strain evidence="6">DSM 21743</strain>
    </source>
</reference>
<feature type="region of interest" description="Disordered" evidence="3">
    <location>
        <begin position="268"/>
        <end position="293"/>
    </location>
</feature>
<evidence type="ECO:0000259" key="4">
    <source>
        <dbReference type="Pfam" id="PF01156"/>
    </source>
</evidence>
<dbReference type="EMBL" id="LT629799">
    <property type="protein sequence ID" value="SDU92242.1"/>
    <property type="molecule type" value="Genomic_DNA"/>
</dbReference>
<evidence type="ECO:0000256" key="1">
    <source>
        <dbReference type="ARBA" id="ARBA00022801"/>
    </source>
</evidence>
<name>A0A1H2MGJ2_9ACTN</name>
<protein>
    <submittedName>
        <fullName evidence="5">Purine nucleosidase</fullName>
    </submittedName>
</protein>
<dbReference type="AlphaFoldDB" id="A0A1H2MGJ2"/>
<keyword evidence="1" id="KW-0378">Hydrolase</keyword>
<evidence type="ECO:0000313" key="5">
    <source>
        <dbReference type="EMBL" id="SDU92242.1"/>
    </source>
</evidence>
<dbReference type="PANTHER" id="PTHR12304:SF4">
    <property type="entry name" value="URIDINE NUCLEOSIDASE"/>
    <property type="match status" value="1"/>
</dbReference>
<keyword evidence="2" id="KW-0326">Glycosidase</keyword>
<dbReference type="Pfam" id="PF01156">
    <property type="entry name" value="IU_nuc_hydro"/>
    <property type="match status" value="1"/>
</dbReference>
<dbReference type="InterPro" id="IPR023186">
    <property type="entry name" value="IUNH"/>
</dbReference>
<dbReference type="PANTHER" id="PTHR12304">
    <property type="entry name" value="INOSINE-URIDINE PREFERRING NUCLEOSIDE HYDROLASE"/>
    <property type="match status" value="1"/>
</dbReference>
<feature type="domain" description="Inosine/uridine-preferring nucleoside hydrolase" evidence="4">
    <location>
        <begin position="9"/>
        <end position="303"/>
    </location>
</feature>
<evidence type="ECO:0000256" key="2">
    <source>
        <dbReference type="ARBA" id="ARBA00023295"/>
    </source>
</evidence>
<feature type="compositionally biased region" description="Basic and acidic residues" evidence="3">
    <location>
        <begin position="273"/>
        <end position="290"/>
    </location>
</feature>
<sequence length="320" mass="33592">MTTDEPVPVYLDCDTGIDDVLAIAYLLGRPDVRLAGIGTVSGNIDARTAALNTLRVLDLFRAPDVPVASGGCDFLTRRYDGAPAVHGTDGIGDVGLPESARALSDQSSVEMLLDLARRHPGRLRVLAIGPLTNLAQALRQDPDLAQLVRDVTVMGGAFLVGGNITPHAEANVYNDPEAAAVVFDAPWEVTVVPIDVARDHRFEQADLTGLAGSASAAVRTVASMLDVYADFYDGVYGRRLAVLYDPLAAAVLSGDLVVTRDLVGPVTVTTGDGAERGRTTTPEALEHAETASRPSHRVVLAVEPGFAPQLVAALQSLGEP</sequence>
<gene>
    <name evidence="5" type="ORF">SAMN04488544_2018</name>
</gene>
<dbReference type="GO" id="GO:0005829">
    <property type="term" value="C:cytosol"/>
    <property type="evidence" value="ECO:0007669"/>
    <property type="project" value="TreeGrafter"/>
</dbReference>
<dbReference type="OrthoDB" id="9797882at2"/>
<accession>A0A1H2MGJ2</accession>
<dbReference type="GO" id="GO:0006152">
    <property type="term" value="P:purine nucleoside catabolic process"/>
    <property type="evidence" value="ECO:0007669"/>
    <property type="project" value="TreeGrafter"/>
</dbReference>
<organism evidence="5 6">
    <name type="scientific">Microlunatus sagamiharensis</name>
    <dbReference type="NCBI Taxonomy" id="546874"/>
    <lineage>
        <taxon>Bacteria</taxon>
        <taxon>Bacillati</taxon>
        <taxon>Actinomycetota</taxon>
        <taxon>Actinomycetes</taxon>
        <taxon>Propionibacteriales</taxon>
        <taxon>Propionibacteriaceae</taxon>
        <taxon>Microlunatus</taxon>
    </lineage>
</organism>
<dbReference type="InterPro" id="IPR001910">
    <property type="entry name" value="Inosine/uridine_hydrolase_dom"/>
</dbReference>
<dbReference type="Gene3D" id="3.90.245.10">
    <property type="entry name" value="Ribonucleoside hydrolase-like"/>
    <property type="match status" value="1"/>
</dbReference>
<dbReference type="RefSeq" id="WP_091074299.1">
    <property type="nucleotide sequence ID" value="NZ_LT629799.1"/>
</dbReference>
<evidence type="ECO:0000256" key="3">
    <source>
        <dbReference type="SAM" id="MobiDB-lite"/>
    </source>
</evidence>
<dbReference type="InterPro" id="IPR036452">
    <property type="entry name" value="Ribo_hydro-like"/>
</dbReference>
<dbReference type="SUPFAM" id="SSF53590">
    <property type="entry name" value="Nucleoside hydrolase"/>
    <property type="match status" value="1"/>
</dbReference>
<proteinExistence type="predicted"/>
<dbReference type="Proteomes" id="UP000198825">
    <property type="component" value="Chromosome I"/>
</dbReference>
<evidence type="ECO:0000313" key="6">
    <source>
        <dbReference type="Proteomes" id="UP000198825"/>
    </source>
</evidence>